<sequence>MSISDQLITQRRAEPAKMREEMRQVLTEKEQQTLGINMGAGSDHPRAWVGPPFIYDLLGAMQFQLLIDLGMRENHKFLDVGCGSLRLGRLAINYLLENRYFGLEPNVDILNRGCEMHFGADIEKSQVIAKKKATFAYNTDFDFSLTGGPVDFVFAQSIASHTGPAMTLKLLKAIADVSHDDTVSMVTYIRCGMPSKSNTEEGWFYPECVTYTDQAFGAFARQAGLHAYRTVWPATNIREDGLVTTQHPTILTKRPWKPRLNQRMTASLFEGIQKIN</sequence>
<keyword evidence="1" id="KW-0808">Transferase</keyword>
<dbReference type="KEGG" id="rmm:ROSMUCSMR3_04016"/>
<reference evidence="1 2" key="1">
    <citation type="submission" date="2017-03" db="EMBL/GenBank/DDBJ databases">
        <title>Genome Sequence of Roseovarius mucosus strain SMR3 Isolated from a culture of the Diatom Skeletonema marinoi.</title>
        <authorList>
            <person name="Topel M."/>
            <person name="Pinder M."/>
            <person name="Johansson O.N."/>
            <person name="Kourtchenko O."/>
            <person name="Godhe A."/>
            <person name="Clarke A.K."/>
        </authorList>
    </citation>
    <scope>NUCLEOTIDE SEQUENCE [LARGE SCALE GENOMIC DNA]</scope>
    <source>
        <strain evidence="1 2">SMR3</strain>
    </source>
</reference>
<evidence type="ECO:0000313" key="2">
    <source>
        <dbReference type="Proteomes" id="UP000192273"/>
    </source>
</evidence>
<dbReference type="AlphaFoldDB" id="A0A1V0RUN5"/>
<dbReference type="Proteomes" id="UP000192273">
    <property type="component" value="Chromosome"/>
</dbReference>
<protein>
    <submittedName>
        <fullName evidence="1">Methyltransferase type 12</fullName>
    </submittedName>
</protein>
<gene>
    <name evidence="1" type="ORF">ROSMUCSMR3_04016</name>
</gene>
<dbReference type="GO" id="GO:0008168">
    <property type="term" value="F:methyltransferase activity"/>
    <property type="evidence" value="ECO:0007669"/>
    <property type="project" value="UniProtKB-KW"/>
</dbReference>
<proteinExistence type="predicted"/>
<dbReference type="OrthoDB" id="1853779at2"/>
<dbReference type="SUPFAM" id="SSF53335">
    <property type="entry name" value="S-adenosyl-L-methionine-dependent methyltransferases"/>
    <property type="match status" value="1"/>
</dbReference>
<keyword evidence="1" id="KW-0489">Methyltransferase</keyword>
<dbReference type="RefSeq" id="WP_081508490.1">
    <property type="nucleotide sequence ID" value="NZ_CP020474.1"/>
</dbReference>
<dbReference type="Gene3D" id="3.40.50.150">
    <property type="entry name" value="Vaccinia Virus protein VP39"/>
    <property type="match status" value="1"/>
</dbReference>
<dbReference type="EMBL" id="CP020474">
    <property type="protein sequence ID" value="ARE85459.1"/>
    <property type="molecule type" value="Genomic_DNA"/>
</dbReference>
<keyword evidence="2" id="KW-1185">Reference proteome</keyword>
<accession>A0A1V0RUN5</accession>
<dbReference type="InterPro" id="IPR029063">
    <property type="entry name" value="SAM-dependent_MTases_sf"/>
</dbReference>
<evidence type="ECO:0000313" key="1">
    <source>
        <dbReference type="EMBL" id="ARE85459.1"/>
    </source>
</evidence>
<dbReference type="GO" id="GO:0032259">
    <property type="term" value="P:methylation"/>
    <property type="evidence" value="ECO:0007669"/>
    <property type="project" value="UniProtKB-KW"/>
</dbReference>
<name>A0A1V0RUN5_9RHOB</name>
<organism evidence="1 2">
    <name type="scientific">Roseovarius mucosus</name>
    <dbReference type="NCBI Taxonomy" id="215743"/>
    <lineage>
        <taxon>Bacteria</taxon>
        <taxon>Pseudomonadati</taxon>
        <taxon>Pseudomonadota</taxon>
        <taxon>Alphaproteobacteria</taxon>
        <taxon>Rhodobacterales</taxon>
        <taxon>Roseobacteraceae</taxon>
        <taxon>Roseovarius</taxon>
    </lineage>
</organism>